<keyword evidence="2" id="KW-1133">Transmembrane helix</keyword>
<dbReference type="PROSITE" id="PS50231">
    <property type="entry name" value="RICIN_B_LECTIN"/>
    <property type="match status" value="1"/>
</dbReference>
<evidence type="ECO:0000313" key="4">
    <source>
        <dbReference type="EMBL" id="EUC27505.1"/>
    </source>
</evidence>
<dbReference type="STRING" id="930089.W6XQB9"/>
<dbReference type="HOGENOM" id="CLU_055859_5_0_1"/>
<dbReference type="OrthoDB" id="5215637at2759"/>
<dbReference type="Proteomes" id="UP000053841">
    <property type="component" value="Unassembled WGS sequence"/>
</dbReference>
<evidence type="ECO:0000256" key="1">
    <source>
        <dbReference type="SAM" id="MobiDB-lite"/>
    </source>
</evidence>
<dbReference type="EMBL" id="KI964917">
    <property type="protein sequence ID" value="EUC27505.1"/>
    <property type="molecule type" value="Genomic_DNA"/>
</dbReference>
<evidence type="ECO:0000256" key="3">
    <source>
        <dbReference type="SAM" id="SignalP"/>
    </source>
</evidence>
<feature type="region of interest" description="Disordered" evidence="1">
    <location>
        <begin position="172"/>
        <end position="200"/>
    </location>
</feature>
<evidence type="ECO:0000313" key="5">
    <source>
        <dbReference type="Proteomes" id="UP000053841"/>
    </source>
</evidence>
<organism evidence="4 5">
    <name type="scientific">Cochliobolus carbonum (strain 26-R-13)</name>
    <name type="common">Maize leaf spot fungus</name>
    <name type="synonym">Bipolaris zeicola</name>
    <dbReference type="NCBI Taxonomy" id="930089"/>
    <lineage>
        <taxon>Eukaryota</taxon>
        <taxon>Fungi</taxon>
        <taxon>Dikarya</taxon>
        <taxon>Ascomycota</taxon>
        <taxon>Pezizomycotina</taxon>
        <taxon>Dothideomycetes</taxon>
        <taxon>Pleosporomycetidae</taxon>
        <taxon>Pleosporales</taxon>
        <taxon>Pleosporineae</taxon>
        <taxon>Pleosporaceae</taxon>
        <taxon>Bipolaris</taxon>
    </lineage>
</organism>
<feature type="region of interest" description="Disordered" evidence="1">
    <location>
        <begin position="238"/>
        <end position="289"/>
    </location>
</feature>
<gene>
    <name evidence="4" type="ORF">COCCADRAFT_9915</name>
</gene>
<dbReference type="PROSITE" id="PS51257">
    <property type="entry name" value="PROKAR_LIPOPROTEIN"/>
    <property type="match status" value="1"/>
</dbReference>
<accession>W6XQB9</accession>
<keyword evidence="2" id="KW-0472">Membrane</keyword>
<dbReference type="eggNOG" id="ENOG502RS2R">
    <property type="taxonomic scope" value="Eukaryota"/>
</dbReference>
<dbReference type="KEGG" id="bze:COCCADRAFT_9915"/>
<dbReference type="AlphaFoldDB" id="W6XQB9"/>
<sequence length="289" mass="30350">MTRAPILFAIIWSALPVAVLSACRHPNGNLQTDAYHAPCTEVLGNPLNTMCCAIERPNPSEGIYANGFAADVCLPNGLCKQAWRRDENSTTNIQYYREECTVEGWKNGSCLSVCLSTSVSSNVLMTPCDDTANSTRWCCGETKDCCAGDIGIETLAQTFLGAIATSTSTISSSALSSSTSSSSASTSPLSETTAPNHSGGSASLSAGAIAGIVIGAVAGIALVGAAWFLIARRRRVADSSLDKHQTSGPSEMQTHYYAHEAGSPEPKVSELSGTNPTNHDKTSRTYELQ</sequence>
<proteinExistence type="predicted"/>
<feature type="transmembrane region" description="Helical" evidence="2">
    <location>
        <begin position="206"/>
        <end position="230"/>
    </location>
</feature>
<protein>
    <submittedName>
        <fullName evidence="4">Uncharacterized protein</fullName>
    </submittedName>
</protein>
<name>W6XQB9_COCC2</name>
<feature type="chain" id="PRO_5004885122" evidence="3">
    <location>
        <begin position="23"/>
        <end position="289"/>
    </location>
</feature>
<dbReference type="PANTHER" id="PTHR16861">
    <property type="entry name" value="GLYCOPROTEIN 38"/>
    <property type="match status" value="1"/>
</dbReference>
<keyword evidence="3" id="KW-0732">Signal</keyword>
<evidence type="ECO:0000256" key="2">
    <source>
        <dbReference type="SAM" id="Phobius"/>
    </source>
</evidence>
<keyword evidence="2" id="KW-0812">Transmembrane</keyword>
<feature type="signal peptide" evidence="3">
    <location>
        <begin position="1"/>
        <end position="22"/>
    </location>
</feature>
<dbReference type="PANTHER" id="PTHR16861:SF4">
    <property type="entry name" value="SH3 DOMAIN PROTEIN (AFU_ORTHOLOGUE AFUA_1G13610)"/>
    <property type="match status" value="1"/>
</dbReference>
<keyword evidence="5" id="KW-1185">Reference proteome</keyword>
<dbReference type="GeneID" id="19154747"/>
<dbReference type="RefSeq" id="XP_007718191.1">
    <property type="nucleotide sequence ID" value="XM_007720001.1"/>
</dbReference>
<reference evidence="4 5" key="1">
    <citation type="journal article" date="2013" name="PLoS Genet.">
        <title>Comparative genome structure, secondary metabolite, and effector coding capacity across Cochliobolus pathogens.</title>
        <authorList>
            <person name="Condon B.J."/>
            <person name="Leng Y."/>
            <person name="Wu D."/>
            <person name="Bushley K.E."/>
            <person name="Ohm R.A."/>
            <person name="Otillar R."/>
            <person name="Martin J."/>
            <person name="Schackwitz W."/>
            <person name="Grimwood J."/>
            <person name="MohdZainudin N."/>
            <person name="Xue C."/>
            <person name="Wang R."/>
            <person name="Manning V.A."/>
            <person name="Dhillon B."/>
            <person name="Tu Z.J."/>
            <person name="Steffenson B.J."/>
            <person name="Salamov A."/>
            <person name="Sun H."/>
            <person name="Lowry S."/>
            <person name="LaButti K."/>
            <person name="Han J."/>
            <person name="Copeland A."/>
            <person name="Lindquist E."/>
            <person name="Barry K."/>
            <person name="Schmutz J."/>
            <person name="Baker S.E."/>
            <person name="Ciuffetti L.M."/>
            <person name="Grigoriev I.V."/>
            <person name="Zhong S."/>
            <person name="Turgeon B.G."/>
        </authorList>
    </citation>
    <scope>NUCLEOTIDE SEQUENCE [LARGE SCALE GENOMIC DNA]</scope>
    <source>
        <strain evidence="4 5">26-R-13</strain>
    </source>
</reference>
<dbReference type="CDD" id="cd12087">
    <property type="entry name" value="TM_EGFR-like"/>
    <property type="match status" value="1"/>
</dbReference>
<feature type="compositionally biased region" description="Basic and acidic residues" evidence="1">
    <location>
        <begin position="278"/>
        <end position="289"/>
    </location>
</feature>